<dbReference type="HOGENOM" id="CLU_030701_1_0_0"/>
<dbReference type="Pfam" id="PF03237">
    <property type="entry name" value="Terminase_6N"/>
    <property type="match status" value="1"/>
</dbReference>
<dbReference type="Pfam" id="PF17289">
    <property type="entry name" value="Terminase_6C"/>
    <property type="match status" value="1"/>
</dbReference>
<dbReference type="Gene3D" id="3.30.420.240">
    <property type="match status" value="1"/>
</dbReference>
<reference evidence="3 4" key="1">
    <citation type="journal article" date="2009" name="Appl. Environ. Microbiol.">
        <title>Three genomes from the phylum Acidobacteria provide insight into the lifestyles of these microorganisms in soils.</title>
        <authorList>
            <person name="Ward N.L."/>
            <person name="Challacombe J.F."/>
            <person name="Janssen P.H."/>
            <person name="Henrissat B."/>
            <person name="Coutinho P.M."/>
            <person name="Wu M."/>
            <person name="Xie G."/>
            <person name="Haft D.H."/>
            <person name="Sait M."/>
            <person name="Badger J."/>
            <person name="Barabote R.D."/>
            <person name="Bradley B."/>
            <person name="Brettin T.S."/>
            <person name="Brinkac L.M."/>
            <person name="Bruce D."/>
            <person name="Creasy T."/>
            <person name="Daugherty S.C."/>
            <person name="Davidsen T.M."/>
            <person name="DeBoy R.T."/>
            <person name="Detter J.C."/>
            <person name="Dodson R.J."/>
            <person name="Durkin A.S."/>
            <person name="Ganapathy A."/>
            <person name="Gwinn-Giglio M."/>
            <person name="Han C.S."/>
            <person name="Khouri H."/>
            <person name="Kiss H."/>
            <person name="Kothari S.P."/>
            <person name="Madupu R."/>
            <person name="Nelson K.E."/>
            <person name="Nelson W.C."/>
            <person name="Paulsen I."/>
            <person name="Penn K."/>
            <person name="Ren Q."/>
            <person name="Rosovitz M.J."/>
            <person name="Selengut J.D."/>
            <person name="Shrivastava S."/>
            <person name="Sullivan S.A."/>
            <person name="Tapia R."/>
            <person name="Thompson L.S."/>
            <person name="Watkins K.L."/>
            <person name="Yang Q."/>
            <person name="Yu C."/>
            <person name="Zafar N."/>
            <person name="Zhou L."/>
            <person name="Kuske C.R."/>
        </authorList>
    </citation>
    <scope>NUCLEOTIDE SEQUENCE [LARGE SCALE GENOMIC DNA]</scope>
    <source>
        <strain evidence="3 4">Ellin345</strain>
    </source>
</reference>
<dbReference type="Proteomes" id="UP000002432">
    <property type="component" value="Chromosome"/>
</dbReference>
<feature type="domain" description="Terminase large subunit gp17-like C-terminal" evidence="2">
    <location>
        <begin position="278"/>
        <end position="427"/>
    </location>
</feature>
<accession>Q1IL43</accession>
<name>Q1IL43_KORVE</name>
<dbReference type="InterPro" id="IPR035421">
    <property type="entry name" value="Terminase_6C"/>
</dbReference>
<dbReference type="KEGG" id="aba:Acid345_3406"/>
<dbReference type="EMBL" id="CP000360">
    <property type="protein sequence ID" value="ABF42407.1"/>
    <property type="molecule type" value="Genomic_DNA"/>
</dbReference>
<evidence type="ECO:0000313" key="3">
    <source>
        <dbReference type="EMBL" id="ABF42407.1"/>
    </source>
</evidence>
<dbReference type="AlphaFoldDB" id="Q1IL43"/>
<dbReference type="eggNOG" id="COG4373">
    <property type="taxonomic scope" value="Bacteria"/>
</dbReference>
<dbReference type="STRING" id="204669.Acid345_3406"/>
<dbReference type="Gene3D" id="3.40.50.300">
    <property type="entry name" value="P-loop containing nucleotide triphosphate hydrolases"/>
    <property type="match status" value="1"/>
</dbReference>
<evidence type="ECO:0000313" key="4">
    <source>
        <dbReference type="Proteomes" id="UP000002432"/>
    </source>
</evidence>
<dbReference type="InterPro" id="IPR027417">
    <property type="entry name" value="P-loop_NTPase"/>
</dbReference>
<dbReference type="RefSeq" id="WP_011524206.1">
    <property type="nucleotide sequence ID" value="NC_008009.1"/>
</dbReference>
<protein>
    <recommendedName>
        <fullName evidence="2">Terminase large subunit gp17-like C-terminal domain-containing protein</fullName>
    </recommendedName>
</protein>
<evidence type="ECO:0000256" key="1">
    <source>
        <dbReference type="ARBA" id="ARBA00022612"/>
    </source>
</evidence>
<gene>
    <name evidence="3" type="ordered locus">Acid345_3406</name>
</gene>
<dbReference type="EnsemblBacteria" id="ABF42407">
    <property type="protein sequence ID" value="ABF42407"/>
    <property type="gene ID" value="Acid345_3406"/>
</dbReference>
<keyword evidence="1" id="KW-1188">Viral release from host cell</keyword>
<organism evidence="3 4">
    <name type="scientific">Koribacter versatilis (strain Ellin345)</name>
    <dbReference type="NCBI Taxonomy" id="204669"/>
    <lineage>
        <taxon>Bacteria</taxon>
        <taxon>Pseudomonadati</taxon>
        <taxon>Acidobacteriota</taxon>
        <taxon>Terriglobia</taxon>
        <taxon>Terriglobales</taxon>
        <taxon>Candidatus Korobacteraceae</taxon>
        <taxon>Candidatus Korobacter</taxon>
    </lineage>
</organism>
<sequence>MASQQREIERTASKALVKLYPYQVRWILDEGRFKLIVKGRQTGLSFGTSLRHVRRRIKTRGDTIWISASDRQSRESIEYCKTHAKAVGEAFDFAEIAFPGTDDKAQQITFLHNGARIIGLPANPDTVRGYHGDVVLDEFGFHRDAKKIYKAAIAIASRGYQLEVISTPNEQAGKFWEIAKAAGVPADGGSERTHWTKGVWSVHWLDIYTAVKEGCPIDVEVMRQACYDDDTWQQEYCCVFLADAQNYIPMELIIAAESQMASLDARPEDLAGRELYLGMDIGRKKDRTVIWIDEKLGDVMITRAVETLERTPFAKQFEQAAAWMPYVRRGCIDSTGIGAQIGEDLERKFGAAKVEKVEFNIANKETMAGLAKRKLEDRQARIPESPSIRRAINAVKRYTSPTGHFRFDADRTEAGHADEFWAFALCLSAAEGGSSPALASIDTDTSLNRARNGVDEDLVAAGARRERGDYMMGARNRDRRVW</sequence>
<dbReference type="OrthoDB" id="5827905at2"/>
<evidence type="ECO:0000259" key="2">
    <source>
        <dbReference type="Pfam" id="PF17289"/>
    </source>
</evidence>
<proteinExistence type="predicted"/>
<keyword evidence="4" id="KW-1185">Reference proteome</keyword>